<dbReference type="EMBL" id="CP036266">
    <property type="protein sequence ID" value="QDT20223.1"/>
    <property type="molecule type" value="Genomic_DNA"/>
</dbReference>
<dbReference type="Proteomes" id="UP000320421">
    <property type="component" value="Chromosome"/>
</dbReference>
<dbReference type="RefSeq" id="WP_145182779.1">
    <property type="nucleotide sequence ID" value="NZ_CP036266.1"/>
</dbReference>
<evidence type="ECO:0000313" key="2">
    <source>
        <dbReference type="Proteomes" id="UP000320421"/>
    </source>
</evidence>
<dbReference type="OrthoDB" id="1426432at2"/>
<organism evidence="1 2">
    <name type="scientific">Gimesia chilikensis</name>
    <dbReference type="NCBI Taxonomy" id="2605989"/>
    <lineage>
        <taxon>Bacteria</taxon>
        <taxon>Pseudomonadati</taxon>
        <taxon>Planctomycetota</taxon>
        <taxon>Planctomycetia</taxon>
        <taxon>Planctomycetales</taxon>
        <taxon>Planctomycetaceae</taxon>
        <taxon>Gimesia</taxon>
    </lineage>
</organism>
<evidence type="ECO:0000313" key="1">
    <source>
        <dbReference type="EMBL" id="QDT20223.1"/>
    </source>
</evidence>
<sequence length="162" mass="18289">MNYGPHDNLVHEVLEYLDSNDLLAAADNVPPTIVAIDDFEAAKEMAFSQFFGASKLSWSDIREAELAEAMNAPDEGEIHRLFDEFFDVVASKARFDYDYDEIANEIISDILNVCYWRAVYGSTNGLFEQMLEVYRNGGWPCGWQGDWPGGQLVAFFPPSKSE</sequence>
<name>A0A517PLG6_9PLAN</name>
<accession>A0A517PLG6</accession>
<proteinExistence type="predicted"/>
<protein>
    <submittedName>
        <fullName evidence="1">Uncharacterized protein</fullName>
    </submittedName>
</protein>
<gene>
    <name evidence="1" type="ORF">HG66A1_20080</name>
</gene>
<dbReference type="AlphaFoldDB" id="A0A517PLG6"/>
<keyword evidence="2" id="KW-1185">Reference proteome</keyword>
<reference evidence="1 2" key="1">
    <citation type="submission" date="2019-02" db="EMBL/GenBank/DDBJ databases">
        <title>Deep-cultivation of Planctomycetes and their phenomic and genomic characterization uncovers novel biology.</title>
        <authorList>
            <person name="Wiegand S."/>
            <person name="Jogler M."/>
            <person name="Boedeker C."/>
            <person name="Pinto D."/>
            <person name="Vollmers J."/>
            <person name="Rivas-Marin E."/>
            <person name="Kohn T."/>
            <person name="Peeters S.H."/>
            <person name="Heuer A."/>
            <person name="Rast P."/>
            <person name="Oberbeckmann S."/>
            <person name="Bunk B."/>
            <person name="Jeske O."/>
            <person name="Meyerdierks A."/>
            <person name="Storesund J.E."/>
            <person name="Kallscheuer N."/>
            <person name="Luecker S."/>
            <person name="Lage O.M."/>
            <person name="Pohl T."/>
            <person name="Merkel B.J."/>
            <person name="Hornburger P."/>
            <person name="Mueller R.-W."/>
            <person name="Bruemmer F."/>
            <person name="Labrenz M."/>
            <person name="Spormann A.M."/>
            <person name="Op den Camp H."/>
            <person name="Overmann J."/>
            <person name="Amann R."/>
            <person name="Jetten M.S.M."/>
            <person name="Mascher T."/>
            <person name="Medema M.H."/>
            <person name="Devos D.P."/>
            <person name="Kaster A.-K."/>
            <person name="Ovreas L."/>
            <person name="Rohde M."/>
            <person name="Galperin M.Y."/>
            <person name="Jogler C."/>
        </authorList>
    </citation>
    <scope>NUCLEOTIDE SEQUENCE [LARGE SCALE GENOMIC DNA]</scope>
    <source>
        <strain evidence="1 2">HG66A1</strain>
    </source>
</reference>